<protein>
    <submittedName>
        <fullName evidence="1">Uncharacterized protein</fullName>
    </submittedName>
</protein>
<dbReference type="AlphaFoldDB" id="A0A9N7VZ91"/>
<reference evidence="1" key="1">
    <citation type="submission" date="2020-03" db="EMBL/GenBank/DDBJ databases">
        <authorList>
            <person name="Weist P."/>
        </authorList>
    </citation>
    <scope>NUCLEOTIDE SEQUENCE</scope>
</reference>
<accession>A0A9N7VZ91</accession>
<dbReference type="EMBL" id="CADEAL010004330">
    <property type="protein sequence ID" value="CAB1457211.1"/>
    <property type="molecule type" value="Genomic_DNA"/>
</dbReference>
<dbReference type="Proteomes" id="UP001153269">
    <property type="component" value="Unassembled WGS sequence"/>
</dbReference>
<sequence length="83" mass="8437">MERTRVGWGRRGGRTLGPSVVSVAVNVSQLGGGGGRFHGLHDGGRLSAGDELPPCDVQQAGLGICDPKACARLEGALSDRGSP</sequence>
<comment type="caution">
    <text evidence="1">The sequence shown here is derived from an EMBL/GenBank/DDBJ whole genome shotgun (WGS) entry which is preliminary data.</text>
</comment>
<organism evidence="1 2">
    <name type="scientific">Pleuronectes platessa</name>
    <name type="common">European plaice</name>
    <dbReference type="NCBI Taxonomy" id="8262"/>
    <lineage>
        <taxon>Eukaryota</taxon>
        <taxon>Metazoa</taxon>
        <taxon>Chordata</taxon>
        <taxon>Craniata</taxon>
        <taxon>Vertebrata</taxon>
        <taxon>Euteleostomi</taxon>
        <taxon>Actinopterygii</taxon>
        <taxon>Neopterygii</taxon>
        <taxon>Teleostei</taxon>
        <taxon>Neoteleostei</taxon>
        <taxon>Acanthomorphata</taxon>
        <taxon>Carangaria</taxon>
        <taxon>Pleuronectiformes</taxon>
        <taxon>Pleuronectoidei</taxon>
        <taxon>Pleuronectidae</taxon>
        <taxon>Pleuronectes</taxon>
    </lineage>
</organism>
<evidence type="ECO:0000313" key="2">
    <source>
        <dbReference type="Proteomes" id="UP001153269"/>
    </source>
</evidence>
<keyword evidence="2" id="KW-1185">Reference proteome</keyword>
<evidence type="ECO:0000313" key="1">
    <source>
        <dbReference type="EMBL" id="CAB1457211.1"/>
    </source>
</evidence>
<gene>
    <name evidence="1" type="ORF">PLEPLA_LOCUS45015</name>
</gene>
<proteinExistence type="predicted"/>
<name>A0A9N7VZ91_PLEPL</name>